<sequence>MANQLRWRHLWLRAIKCLAQSLPNRCLLCHQHLTDGSGICCHCLASCLYQGPACLGCGRGLTAEFGLCGSCRVLDALPVVAPASYHQGLGQAIAGIKYQGQFAPLQSLCEALHFRVCRLERAGLVRPVSLLLPVPLHPKRLRQRGFNQAHEIALSLSRLSGIPVNSNLLARSRNTPQQAGLSGKVRRQNLKNAFVINGVCEAGSVALVDDVVTTGSTVNEIARLLEAQGVAVQVWCLARAEAPGLLDS</sequence>
<reference evidence="2 3" key="1">
    <citation type="submission" date="2022-02" db="EMBL/GenBank/DDBJ databases">
        <title>The genome sequence of Shewanella sp. 3B26.</title>
        <authorList>
            <person name="Du J."/>
        </authorList>
    </citation>
    <scope>NUCLEOTIDE SEQUENCE [LARGE SCALE GENOMIC DNA]</scope>
    <source>
        <strain evidence="2 3">3B26</strain>
    </source>
</reference>
<evidence type="ECO:0000313" key="3">
    <source>
        <dbReference type="Proteomes" id="UP001297581"/>
    </source>
</evidence>
<dbReference type="InterPro" id="IPR051910">
    <property type="entry name" value="ComF/GntX_DNA_util-trans"/>
</dbReference>
<dbReference type="InterPro" id="IPR029057">
    <property type="entry name" value="PRTase-like"/>
</dbReference>
<name>A0AAJ1F109_9GAMM</name>
<accession>A0AAJ1F109</accession>
<gene>
    <name evidence="2" type="ORF">MJ923_12700</name>
</gene>
<keyword evidence="3" id="KW-1185">Reference proteome</keyword>
<proteinExistence type="inferred from homology"/>
<comment type="caution">
    <text evidence="2">The sequence shown here is derived from an EMBL/GenBank/DDBJ whole genome shotgun (WGS) entry which is preliminary data.</text>
</comment>
<dbReference type="EMBL" id="JAKUDL010000004">
    <property type="protein sequence ID" value="MCH4295162.1"/>
    <property type="molecule type" value="Genomic_DNA"/>
</dbReference>
<dbReference type="AlphaFoldDB" id="A0AAJ1F109"/>
<evidence type="ECO:0000256" key="1">
    <source>
        <dbReference type="ARBA" id="ARBA00008007"/>
    </source>
</evidence>
<dbReference type="PANTHER" id="PTHR47505:SF1">
    <property type="entry name" value="DNA UTILIZATION PROTEIN YHGH"/>
    <property type="match status" value="1"/>
</dbReference>
<dbReference type="SUPFAM" id="SSF53271">
    <property type="entry name" value="PRTase-like"/>
    <property type="match status" value="1"/>
</dbReference>
<evidence type="ECO:0000313" key="2">
    <source>
        <dbReference type="EMBL" id="MCH4295162.1"/>
    </source>
</evidence>
<dbReference type="RefSeq" id="WP_240591417.1">
    <property type="nucleotide sequence ID" value="NZ_JAKUDL010000004.1"/>
</dbReference>
<dbReference type="Gene3D" id="3.40.50.2020">
    <property type="match status" value="1"/>
</dbReference>
<dbReference type="PANTHER" id="PTHR47505">
    <property type="entry name" value="DNA UTILIZATION PROTEIN YHGH"/>
    <property type="match status" value="1"/>
</dbReference>
<protein>
    <submittedName>
        <fullName evidence="2">ComF family protein</fullName>
    </submittedName>
</protein>
<dbReference type="InterPro" id="IPR000836">
    <property type="entry name" value="PRTase_dom"/>
</dbReference>
<comment type="similarity">
    <text evidence="1">Belongs to the ComF/GntX family.</text>
</comment>
<dbReference type="CDD" id="cd06223">
    <property type="entry name" value="PRTases_typeI"/>
    <property type="match status" value="1"/>
</dbReference>
<organism evidence="2 3">
    <name type="scientific">Shewanella zhuhaiensis</name>
    <dbReference type="NCBI Taxonomy" id="2919576"/>
    <lineage>
        <taxon>Bacteria</taxon>
        <taxon>Pseudomonadati</taxon>
        <taxon>Pseudomonadota</taxon>
        <taxon>Gammaproteobacteria</taxon>
        <taxon>Alteromonadales</taxon>
        <taxon>Shewanellaceae</taxon>
        <taxon>Shewanella</taxon>
    </lineage>
</organism>
<dbReference type="Proteomes" id="UP001297581">
    <property type="component" value="Unassembled WGS sequence"/>
</dbReference>